<dbReference type="RefSeq" id="XP_028879100.1">
    <property type="nucleotide sequence ID" value="XM_029029523.1"/>
</dbReference>
<dbReference type="Proteomes" id="UP000192257">
    <property type="component" value="Unassembled WGS sequence"/>
</dbReference>
<dbReference type="PANTHER" id="PTHR40736">
    <property type="match status" value="1"/>
</dbReference>
<evidence type="ECO:0000313" key="3">
    <source>
        <dbReference type="Proteomes" id="UP000192257"/>
    </source>
</evidence>
<keyword evidence="1" id="KW-0472">Membrane</keyword>
<comment type="caution">
    <text evidence="2">The sequence shown here is derived from an EMBL/GenBank/DDBJ whole genome shotgun (WGS) entry which is preliminary data.</text>
</comment>
<proteinExistence type="predicted"/>
<evidence type="ECO:0000256" key="1">
    <source>
        <dbReference type="SAM" id="Phobius"/>
    </source>
</evidence>
<dbReference type="VEuPathDB" id="TriTrypDB:TM35_000381090"/>
<dbReference type="OrthoDB" id="270655at2759"/>
<sequence>MGLRNIFFRPFVSLVAVMNKRIDRMDEPLKRHIEQHEKSGEDLCASVWREYWSYQKALLPYRRERLMSEISYITEGKLSLANVNMKDIILFSRAITKCLFLFIIFVIIGRRSVFPSLEPTSVFVEEVNENWQPNHKRGLYIDELC</sequence>
<reference evidence="2 3" key="1">
    <citation type="submission" date="2017-03" db="EMBL/GenBank/DDBJ databases">
        <title>An alternative strategy for trypanosome survival in the mammalian bloodstream revealed through genome and transcriptome analysis of the ubiquitous bovine parasite Trypanosoma (Megatrypanum) theileri.</title>
        <authorList>
            <person name="Kelly S."/>
            <person name="Ivens A."/>
            <person name="Mott A."/>
            <person name="O'Neill E."/>
            <person name="Emms D."/>
            <person name="Macleod O."/>
            <person name="Voorheis P."/>
            <person name="Matthews J."/>
            <person name="Matthews K."/>
            <person name="Carrington M."/>
        </authorList>
    </citation>
    <scope>NUCLEOTIDE SEQUENCE [LARGE SCALE GENOMIC DNA]</scope>
    <source>
        <strain evidence="2">Edinburgh</strain>
    </source>
</reference>
<dbReference type="EMBL" id="NBCO01000038">
    <property type="protein sequence ID" value="ORC85034.1"/>
    <property type="molecule type" value="Genomic_DNA"/>
</dbReference>
<dbReference type="AlphaFoldDB" id="A0A1X0NJU2"/>
<keyword evidence="1" id="KW-1133">Transmembrane helix</keyword>
<keyword evidence="1" id="KW-0812">Transmembrane</keyword>
<protein>
    <submittedName>
        <fullName evidence="2">Uncharacterized protein</fullName>
    </submittedName>
</protein>
<evidence type="ECO:0000313" key="2">
    <source>
        <dbReference type="EMBL" id="ORC85034.1"/>
    </source>
</evidence>
<name>A0A1X0NJU2_9TRYP</name>
<gene>
    <name evidence="2" type="ORF">TM35_000381090</name>
</gene>
<accession>A0A1X0NJU2</accession>
<dbReference type="GeneID" id="39989303"/>
<keyword evidence="3" id="KW-1185">Reference proteome</keyword>
<dbReference type="PANTHER" id="PTHR40736:SF3">
    <property type="match status" value="1"/>
</dbReference>
<organism evidence="2 3">
    <name type="scientific">Trypanosoma theileri</name>
    <dbReference type="NCBI Taxonomy" id="67003"/>
    <lineage>
        <taxon>Eukaryota</taxon>
        <taxon>Discoba</taxon>
        <taxon>Euglenozoa</taxon>
        <taxon>Kinetoplastea</taxon>
        <taxon>Metakinetoplastina</taxon>
        <taxon>Trypanosomatida</taxon>
        <taxon>Trypanosomatidae</taxon>
        <taxon>Trypanosoma</taxon>
    </lineage>
</organism>
<feature type="transmembrane region" description="Helical" evidence="1">
    <location>
        <begin position="88"/>
        <end position="108"/>
    </location>
</feature>